<dbReference type="CDD" id="cd00048">
    <property type="entry name" value="DSRM_SF"/>
    <property type="match status" value="2"/>
</dbReference>
<name>A0A0N4TS46_BRUPA</name>
<evidence type="ECO:0000259" key="4">
    <source>
        <dbReference type="PROSITE" id="PS50137"/>
    </source>
</evidence>
<dbReference type="AlphaFoldDB" id="A0A0N4TS46"/>
<dbReference type="InterPro" id="IPR014720">
    <property type="entry name" value="dsRBD_dom"/>
</dbReference>
<gene>
    <name evidence="5" type="ORF">BPAG_LOCUS11466</name>
</gene>
<evidence type="ECO:0000256" key="3">
    <source>
        <dbReference type="SAM" id="MobiDB-lite"/>
    </source>
</evidence>
<dbReference type="Proteomes" id="UP000278627">
    <property type="component" value="Unassembled WGS sequence"/>
</dbReference>
<keyword evidence="6" id="KW-1185">Reference proteome</keyword>
<feature type="region of interest" description="Disordered" evidence="3">
    <location>
        <begin position="411"/>
        <end position="447"/>
    </location>
</feature>
<organism evidence="7">
    <name type="scientific">Brugia pahangi</name>
    <name type="common">Filarial nematode worm</name>
    <dbReference type="NCBI Taxonomy" id="6280"/>
    <lineage>
        <taxon>Eukaryota</taxon>
        <taxon>Metazoa</taxon>
        <taxon>Ecdysozoa</taxon>
        <taxon>Nematoda</taxon>
        <taxon>Chromadorea</taxon>
        <taxon>Rhabditida</taxon>
        <taxon>Spirurina</taxon>
        <taxon>Spiruromorpha</taxon>
        <taxon>Filarioidea</taxon>
        <taxon>Onchocercidae</taxon>
        <taxon>Brugia</taxon>
    </lineage>
</organism>
<protein>
    <submittedName>
        <fullName evidence="7">DRBM domain-containing protein</fullName>
    </submittedName>
</protein>
<dbReference type="STRING" id="6280.A0A0N4TS46"/>
<feature type="domain" description="DRBM" evidence="4">
    <location>
        <begin position="128"/>
        <end position="153"/>
    </location>
</feature>
<evidence type="ECO:0000313" key="5">
    <source>
        <dbReference type="EMBL" id="VDN92652.1"/>
    </source>
</evidence>
<proteinExistence type="predicted"/>
<dbReference type="PANTHER" id="PTHR46205">
    <property type="entry name" value="LOQUACIOUS, ISOFORM B"/>
    <property type="match status" value="1"/>
</dbReference>
<sequence length="447" mass="49967">MVEKLYDVFTHVDVLKSREPEYFICEKPIIVDFDSLIGNKNSKSSREIEKMEKLNVMDTDNERIVEMQQNEELLTSSTGVSVTPTKTFVSILEEGCKKYYDGSPPVFTSNFVEMRNLFATRCELYGIYTMGYGRTKKIAKQMAAKDMLKKMIEKESFSDFGLGKTKEEALANLENLTIDFQNRGSTDDSVVENWVGKVNERCQKLKLLNATYEIDEEGPTNQRIFIATCTVGKIHVVAHGKTKKIAKTLAAQKMCTQLENWKDLAYDVENAMFPPAAAAAASQETTSSNESAANNLSPSASGDAVMPLQSLQKVRAAFQNGNGTQDFTKKLTELINSDDENINRIFLNQELKFIFLEPDLDGNLQCMLSINGPNDMKNAFYGFGATEEDAKDYAARIALIHLELFMRTREPARNSTNSSETQVAVNSLTQAKNPPENGSQNSSPEKQ</sequence>
<feature type="domain" description="DRBM" evidence="4">
    <location>
        <begin position="193"/>
        <end position="260"/>
    </location>
</feature>
<dbReference type="GO" id="GO:0005634">
    <property type="term" value="C:nucleus"/>
    <property type="evidence" value="ECO:0007669"/>
    <property type="project" value="TreeGrafter"/>
</dbReference>
<dbReference type="InterPro" id="IPR051247">
    <property type="entry name" value="RLC_Component"/>
</dbReference>
<reference evidence="7" key="1">
    <citation type="submission" date="2017-02" db="UniProtKB">
        <authorList>
            <consortium name="WormBaseParasite"/>
        </authorList>
    </citation>
    <scope>IDENTIFICATION</scope>
</reference>
<dbReference type="EMBL" id="UZAD01013231">
    <property type="protein sequence ID" value="VDN92652.1"/>
    <property type="molecule type" value="Genomic_DNA"/>
</dbReference>
<feature type="compositionally biased region" description="Low complexity" evidence="3">
    <location>
        <begin position="279"/>
        <end position="293"/>
    </location>
</feature>
<dbReference type="SMART" id="SM00358">
    <property type="entry name" value="DSRM"/>
    <property type="match status" value="2"/>
</dbReference>
<dbReference type="Pfam" id="PF00035">
    <property type="entry name" value="dsrm"/>
    <property type="match status" value="2"/>
</dbReference>
<dbReference type="GO" id="GO:0070578">
    <property type="term" value="C:RISC-loading complex"/>
    <property type="evidence" value="ECO:0007669"/>
    <property type="project" value="TreeGrafter"/>
</dbReference>
<accession>A0A0N4TS46</accession>
<dbReference type="GO" id="GO:0003725">
    <property type="term" value="F:double-stranded RNA binding"/>
    <property type="evidence" value="ECO:0007669"/>
    <property type="project" value="TreeGrafter"/>
</dbReference>
<dbReference type="GO" id="GO:0035197">
    <property type="term" value="F:siRNA binding"/>
    <property type="evidence" value="ECO:0007669"/>
    <property type="project" value="TreeGrafter"/>
</dbReference>
<keyword evidence="1 2" id="KW-0694">RNA-binding</keyword>
<evidence type="ECO:0000256" key="1">
    <source>
        <dbReference type="ARBA" id="ARBA00022884"/>
    </source>
</evidence>
<evidence type="ECO:0000313" key="6">
    <source>
        <dbReference type="Proteomes" id="UP000278627"/>
    </source>
</evidence>
<dbReference type="GO" id="GO:0070920">
    <property type="term" value="P:regulation of regulatory ncRNA processing"/>
    <property type="evidence" value="ECO:0007669"/>
    <property type="project" value="TreeGrafter"/>
</dbReference>
<dbReference type="Gene3D" id="3.30.160.20">
    <property type="match status" value="2"/>
</dbReference>
<dbReference type="PANTHER" id="PTHR46205:SF3">
    <property type="entry name" value="LOQUACIOUS, ISOFORM B"/>
    <property type="match status" value="1"/>
</dbReference>
<reference evidence="5 6" key="2">
    <citation type="submission" date="2018-11" db="EMBL/GenBank/DDBJ databases">
        <authorList>
            <consortium name="Pathogen Informatics"/>
        </authorList>
    </citation>
    <scope>NUCLEOTIDE SEQUENCE [LARGE SCALE GENOMIC DNA]</scope>
</reference>
<evidence type="ECO:0000256" key="2">
    <source>
        <dbReference type="PROSITE-ProRule" id="PRU00266"/>
    </source>
</evidence>
<dbReference type="SUPFAM" id="SSF54768">
    <property type="entry name" value="dsRNA-binding domain-like"/>
    <property type="match status" value="2"/>
</dbReference>
<dbReference type="PROSITE" id="PS50137">
    <property type="entry name" value="DS_RBD"/>
    <property type="match status" value="2"/>
</dbReference>
<dbReference type="GO" id="GO:0016442">
    <property type="term" value="C:RISC complex"/>
    <property type="evidence" value="ECO:0007669"/>
    <property type="project" value="TreeGrafter"/>
</dbReference>
<dbReference type="GO" id="GO:0030422">
    <property type="term" value="P:siRNA processing"/>
    <property type="evidence" value="ECO:0007669"/>
    <property type="project" value="TreeGrafter"/>
</dbReference>
<dbReference type="WBParaSite" id="BPAG_0001150401-mRNA-1">
    <property type="protein sequence ID" value="BPAG_0001150401-mRNA-1"/>
    <property type="gene ID" value="BPAG_0001150401"/>
</dbReference>
<dbReference type="GO" id="GO:0005737">
    <property type="term" value="C:cytoplasm"/>
    <property type="evidence" value="ECO:0007669"/>
    <property type="project" value="TreeGrafter"/>
</dbReference>
<evidence type="ECO:0000313" key="7">
    <source>
        <dbReference type="WBParaSite" id="BPAG_0001150401-mRNA-1"/>
    </source>
</evidence>
<feature type="region of interest" description="Disordered" evidence="3">
    <location>
        <begin position="279"/>
        <end position="303"/>
    </location>
</feature>
<feature type="compositionally biased region" description="Polar residues" evidence="3">
    <location>
        <begin position="413"/>
        <end position="447"/>
    </location>
</feature>